<dbReference type="PANTHER" id="PTHR43297:SF2">
    <property type="entry name" value="DIPEPTIDE TRANSPORT ATP-BINDING PROTEIN DPPD"/>
    <property type="match status" value="1"/>
</dbReference>
<gene>
    <name evidence="9" type="ORF">FHS44_004988</name>
</gene>
<dbReference type="PROSITE" id="PS50893">
    <property type="entry name" value="ABC_TRANSPORTER_2"/>
    <property type="match status" value="2"/>
</dbReference>
<proteinExistence type="inferred from homology"/>
<comment type="similarity">
    <text evidence="2">Belongs to the ABC transporter superfamily.</text>
</comment>
<reference evidence="9 10" key="1">
    <citation type="submission" date="2020-08" db="EMBL/GenBank/DDBJ databases">
        <title>Genomic Encyclopedia of Type Strains, Phase III (KMG-III): the genomes of soil and plant-associated and newly described type strains.</title>
        <authorList>
            <person name="Whitman W."/>
        </authorList>
    </citation>
    <scope>NUCLEOTIDE SEQUENCE [LARGE SCALE GENOMIC DNA]</scope>
    <source>
        <strain evidence="9 10">CECT 8840</strain>
    </source>
</reference>
<dbReference type="PANTHER" id="PTHR43297">
    <property type="entry name" value="OLIGOPEPTIDE TRANSPORT ATP-BINDING PROTEIN APPD"/>
    <property type="match status" value="1"/>
</dbReference>
<dbReference type="InterPro" id="IPR017871">
    <property type="entry name" value="ABC_transporter-like_CS"/>
</dbReference>
<organism evidence="9 10">
    <name type="scientific">Streptosporangium saharense</name>
    <dbReference type="NCBI Taxonomy" id="1706840"/>
    <lineage>
        <taxon>Bacteria</taxon>
        <taxon>Bacillati</taxon>
        <taxon>Actinomycetota</taxon>
        <taxon>Actinomycetes</taxon>
        <taxon>Streptosporangiales</taxon>
        <taxon>Streptosporangiaceae</taxon>
        <taxon>Streptosporangium</taxon>
    </lineage>
</organism>
<evidence type="ECO:0000256" key="1">
    <source>
        <dbReference type="ARBA" id="ARBA00004202"/>
    </source>
</evidence>
<dbReference type="PROSITE" id="PS00211">
    <property type="entry name" value="ABC_TRANSPORTER_1"/>
    <property type="match status" value="2"/>
</dbReference>
<dbReference type="InterPro" id="IPR027417">
    <property type="entry name" value="P-loop_NTPase"/>
</dbReference>
<evidence type="ECO:0000256" key="2">
    <source>
        <dbReference type="ARBA" id="ARBA00005417"/>
    </source>
</evidence>
<dbReference type="InterPro" id="IPR003593">
    <property type="entry name" value="AAA+_ATPase"/>
</dbReference>
<dbReference type="GO" id="GO:0015833">
    <property type="term" value="P:peptide transport"/>
    <property type="evidence" value="ECO:0007669"/>
    <property type="project" value="InterPro"/>
</dbReference>
<name>A0A7W7QQJ8_9ACTN</name>
<dbReference type="GO" id="GO:0016887">
    <property type="term" value="F:ATP hydrolysis activity"/>
    <property type="evidence" value="ECO:0007669"/>
    <property type="project" value="InterPro"/>
</dbReference>
<dbReference type="InterPro" id="IPR003439">
    <property type="entry name" value="ABC_transporter-like_ATP-bd"/>
</dbReference>
<keyword evidence="5" id="KW-0547">Nucleotide-binding</keyword>
<dbReference type="CDD" id="cd03257">
    <property type="entry name" value="ABC_NikE_OppD_transporters"/>
    <property type="match status" value="2"/>
</dbReference>
<dbReference type="NCBIfam" id="NF008453">
    <property type="entry name" value="PRK11308.1"/>
    <property type="match status" value="2"/>
</dbReference>
<dbReference type="InterPro" id="IPR013563">
    <property type="entry name" value="Oligopep_ABC_C"/>
</dbReference>
<accession>A0A7W7QQJ8</accession>
<evidence type="ECO:0000259" key="8">
    <source>
        <dbReference type="PROSITE" id="PS50893"/>
    </source>
</evidence>
<evidence type="ECO:0000256" key="3">
    <source>
        <dbReference type="ARBA" id="ARBA00022448"/>
    </source>
</evidence>
<feature type="domain" description="ABC transporter" evidence="8">
    <location>
        <begin position="337"/>
        <end position="571"/>
    </location>
</feature>
<dbReference type="Gene3D" id="3.40.50.300">
    <property type="entry name" value="P-loop containing nucleotide triphosphate hydrolases"/>
    <property type="match status" value="2"/>
</dbReference>
<dbReference type="RefSeq" id="WP_184718521.1">
    <property type="nucleotide sequence ID" value="NZ_JACHJP010000005.1"/>
</dbReference>
<dbReference type="SUPFAM" id="SSF52540">
    <property type="entry name" value="P-loop containing nucleoside triphosphate hydrolases"/>
    <property type="match status" value="2"/>
</dbReference>
<dbReference type="SMART" id="SM00382">
    <property type="entry name" value="AAA"/>
    <property type="match status" value="2"/>
</dbReference>
<evidence type="ECO:0000256" key="7">
    <source>
        <dbReference type="ARBA" id="ARBA00023136"/>
    </source>
</evidence>
<dbReference type="Pfam" id="PF08352">
    <property type="entry name" value="oligo_HPY"/>
    <property type="match status" value="2"/>
</dbReference>
<dbReference type="InterPro" id="IPR050388">
    <property type="entry name" value="ABC_Ni/Peptide_Import"/>
</dbReference>
<comment type="subcellular location">
    <subcellularLocation>
        <location evidence="1">Cell membrane</location>
        <topology evidence="1">Peripheral membrane protein</topology>
    </subcellularLocation>
</comment>
<evidence type="ECO:0000313" key="10">
    <source>
        <dbReference type="Proteomes" id="UP000552644"/>
    </source>
</evidence>
<dbReference type="GO" id="GO:0005886">
    <property type="term" value="C:plasma membrane"/>
    <property type="evidence" value="ECO:0007669"/>
    <property type="project" value="UniProtKB-SubCell"/>
</dbReference>
<keyword evidence="4" id="KW-1003">Cell membrane</keyword>
<comment type="caution">
    <text evidence="9">The sequence shown here is derived from an EMBL/GenBank/DDBJ whole genome shotgun (WGS) entry which is preliminary data.</text>
</comment>
<keyword evidence="7" id="KW-0472">Membrane</keyword>
<dbReference type="GO" id="GO:0005524">
    <property type="term" value="F:ATP binding"/>
    <property type="evidence" value="ECO:0007669"/>
    <property type="project" value="UniProtKB-KW"/>
</dbReference>
<evidence type="ECO:0000313" key="9">
    <source>
        <dbReference type="EMBL" id="MBB4917868.1"/>
    </source>
</evidence>
<keyword evidence="3" id="KW-0813">Transport</keyword>
<evidence type="ECO:0000256" key="6">
    <source>
        <dbReference type="ARBA" id="ARBA00022840"/>
    </source>
</evidence>
<dbReference type="EMBL" id="JACHJP010000005">
    <property type="protein sequence ID" value="MBB4917868.1"/>
    <property type="molecule type" value="Genomic_DNA"/>
</dbReference>
<dbReference type="NCBIfam" id="TIGR01727">
    <property type="entry name" value="oligo_HPY"/>
    <property type="match status" value="1"/>
</dbReference>
<protein>
    <submittedName>
        <fullName evidence="9">Peptide/nickel transport system ATP-binding protein</fullName>
    </submittedName>
</protein>
<feature type="domain" description="ABC transporter" evidence="8">
    <location>
        <begin position="1"/>
        <end position="249"/>
    </location>
</feature>
<keyword evidence="6 9" id="KW-0067">ATP-binding</keyword>
<dbReference type="Proteomes" id="UP000552644">
    <property type="component" value="Unassembled WGS sequence"/>
</dbReference>
<sequence>MTLLDVTGLTVTGRHLVVDGVDLTVSAGETVGLVGESGSGKSLTARAVAGLLPKGMTATGSVTLSGLRLLGARERVLRSVRGSRIALLMQDPFAMLNPLITAGAHIAESLPRTGPVRRDRAWRRTEVARRLAEVGIDDPSVSGRYPFQLSGGMRQRIALAAALARDPELLIADEPTTALDATTQHEILTLLREVQRARGMGVLLITHDLRVAFEMCDRVAVMYAGRIVESGPGFDVAKVPAHPYTSGLLAALPSATVTLPRLEGIPGSVPSAGDVTGTCAFADRCSQVDADCGHARPPLREITPGRHTACLYEVRPRPRVEQPPAALREPSPGAPLLTIDDLSKRYGEHTALGGVSLSVGEGESVGVVGESGSGKTTLARCVLGLAVPDGGRIELAGLDLTRRGRRGDRAHRLVQCVFQDPSTSLNPSLTVGATLAEAAAQGTREGRLSVPELLDLVGLPASYAERRPRALSGGERQRVAIARALAVRPALLICDEPVASLDVSVQAHVLELLRTVVRDLGTSLLFITHDLAVVRQITNRTVVLLKGKIVEEGKTPQILDTPSHPYTQKLLASVPPTP</sequence>
<keyword evidence="10" id="KW-1185">Reference proteome</keyword>
<evidence type="ECO:0000256" key="4">
    <source>
        <dbReference type="ARBA" id="ARBA00022475"/>
    </source>
</evidence>
<evidence type="ECO:0000256" key="5">
    <source>
        <dbReference type="ARBA" id="ARBA00022741"/>
    </source>
</evidence>
<dbReference type="AlphaFoldDB" id="A0A7W7QQJ8"/>
<dbReference type="Pfam" id="PF00005">
    <property type="entry name" value="ABC_tran"/>
    <property type="match status" value="2"/>
</dbReference>